<feature type="compositionally biased region" description="Acidic residues" evidence="1">
    <location>
        <begin position="53"/>
        <end position="73"/>
    </location>
</feature>
<evidence type="ECO:0000313" key="2">
    <source>
        <dbReference type="EMBL" id="MBC5671280.1"/>
    </source>
</evidence>
<evidence type="ECO:0000313" key="3">
    <source>
        <dbReference type="Proteomes" id="UP000654573"/>
    </source>
</evidence>
<feature type="region of interest" description="Disordered" evidence="1">
    <location>
        <begin position="48"/>
        <end position="76"/>
    </location>
</feature>
<accession>A0ABR7F7S6</accession>
<evidence type="ECO:0008006" key="4">
    <source>
        <dbReference type="Google" id="ProtNLM"/>
    </source>
</evidence>
<organism evidence="2 3">
    <name type="scientific">Blautia celeris</name>
    <dbReference type="NCBI Taxonomy" id="2763026"/>
    <lineage>
        <taxon>Bacteria</taxon>
        <taxon>Bacillati</taxon>
        <taxon>Bacillota</taxon>
        <taxon>Clostridia</taxon>
        <taxon>Lachnospirales</taxon>
        <taxon>Lachnospiraceae</taxon>
        <taxon>Blautia</taxon>
    </lineage>
</organism>
<name>A0ABR7F7S6_9FIRM</name>
<feature type="compositionally biased region" description="Acidic residues" evidence="1">
    <location>
        <begin position="450"/>
        <end position="461"/>
    </location>
</feature>
<comment type="caution">
    <text evidence="2">The sequence shown here is derived from an EMBL/GenBank/DDBJ whole genome shotgun (WGS) entry which is preliminary data.</text>
</comment>
<dbReference type="Proteomes" id="UP000654573">
    <property type="component" value="Unassembled WGS sequence"/>
</dbReference>
<gene>
    <name evidence="2" type="ORF">H8S76_03395</name>
</gene>
<sequence>MYAYFHCKRARGCDKLLVVDVKEVTGLKKKLCMVCLLAAFLTAGCTQNGQEPAPEDEDVMTLPDEEQADEETKEEQKEYSVELSDKLSDFQFSINETVYTLPAKLQEWKNAGWTYEKDNGKKALDPESFLESETLDSEGGSLTADIVNLDGEKKLLGECYVGGVQLESGEDDSRVYQLPGKIRMGISTLDEVTEAYGMPTDQYEEKDNIYLTYEYGIYKQADLVFDVQDEILYKAVLKNYREPEDSNEEVSKETPAEVLSYQAPGAFPEDIMEFVVRYGGDFYKLPAPVSEFTKNGWEILEDGSDSIVKSGRHGYVTLERDGQTLYAVVNNYADLAVPLENSFVISVHGDFDVTKVSVEIYRGITLGMSEETMKALLGDNVYETEELDNGVSYFIYADEAKQNYTRIFVDKDLKLVREIELSNSPDTLSAAAIGTPKEEPDSVDAAAMYGDDDFPSDAGEE</sequence>
<protein>
    <recommendedName>
        <fullName evidence="4">DUF4340 domain-containing protein</fullName>
    </recommendedName>
</protein>
<feature type="region of interest" description="Disordered" evidence="1">
    <location>
        <begin position="428"/>
        <end position="461"/>
    </location>
</feature>
<proteinExistence type="predicted"/>
<evidence type="ECO:0000256" key="1">
    <source>
        <dbReference type="SAM" id="MobiDB-lite"/>
    </source>
</evidence>
<keyword evidence="3" id="KW-1185">Reference proteome</keyword>
<dbReference type="EMBL" id="JACOOU010000001">
    <property type="protein sequence ID" value="MBC5671280.1"/>
    <property type="molecule type" value="Genomic_DNA"/>
</dbReference>
<reference evidence="2 3" key="1">
    <citation type="submission" date="2020-08" db="EMBL/GenBank/DDBJ databases">
        <title>Genome public.</title>
        <authorList>
            <person name="Liu C."/>
            <person name="Sun Q."/>
        </authorList>
    </citation>
    <scope>NUCLEOTIDE SEQUENCE [LARGE SCALE GENOMIC DNA]</scope>
    <source>
        <strain evidence="2 3">NSJ-34</strain>
    </source>
</reference>